<feature type="region of interest" description="Disordered" evidence="1">
    <location>
        <begin position="226"/>
        <end position="245"/>
    </location>
</feature>
<dbReference type="AlphaFoldDB" id="A0A5C3NYJ5"/>
<evidence type="ECO:0000313" key="3">
    <source>
        <dbReference type="Proteomes" id="UP000308197"/>
    </source>
</evidence>
<evidence type="ECO:0000313" key="2">
    <source>
        <dbReference type="EMBL" id="TFK82516.1"/>
    </source>
</evidence>
<name>A0A5C3NYJ5_9APHY</name>
<sequence length="827" mass="91281">MANRCGLRIQPSSLLLLQPGITPKTRNRIRRMLRINCAEDSTFALGKLPLTACTWLSSHARLLFGTQEVRIITVGTVISTESNTEGTTPWYYLVEIELCRNGDNKSMHSVFERWDPTVKLPMCFEAWMFPDRSRPACVPGELFMSLKRITRQSESLRFDEIRKNDVVRVECTLQRLDVIARNPGPARWDTAPPLHVLDTQDRMPDPILPAMPAPEEMQGLECVAGPSGASAPSGEAHGHKRKRSGEHARRLFVTLTSSGQDNGFLTVSSSLGAATREEHRDQHGRVATGWALRCCGALPTAEVHGILAPNEQGVDTKAGTEEACRGDRLNPPAEGPAERARPGHIRLDSAILQPTRLVFPSWVSDKTRRRAQRFVMQNSVQEATFACQNVPLSACRWSSSSESLLLGTEEVRVVTVGSVVCTEIHEPGEPMFFNLELDLCRQGDVASHYQILTHWGHKAAPPAPIFFKAWSLPAEGTTEPLHGHAYMSLDRIGHDSEGIDLKDIRALHASHHETSVSPLVLYITVSLSMSRAPAPPVDSARHGRHGLSLRLASLPIEDGEPETLNEVINTVPHPLTPRTRERLGFPPLTPGVEIWPPRGWENAWSFAEEGREWGAPIASDWGEPEQPPWQPGEGTLTFVRANIDARPNITQPAFLLAGDGVARTGGWDYRYHNEFQDSRSGSRRLTDIPGLVVCTWKLSDESNEHFRAWLQIFAWVSSPHPAEEADEINAAWGTLLDCIRSEIDAPNGNPVAAVSRVLQRAHDVLPVSRLGREAARAAGKSKDVDVLGAGMIFGMMVLELTSKHGDELHHAVVSTGELPRTDVVPRT</sequence>
<keyword evidence="3" id="KW-1185">Reference proteome</keyword>
<organism evidence="2 3">
    <name type="scientific">Polyporus arcularius HHB13444</name>
    <dbReference type="NCBI Taxonomy" id="1314778"/>
    <lineage>
        <taxon>Eukaryota</taxon>
        <taxon>Fungi</taxon>
        <taxon>Dikarya</taxon>
        <taxon>Basidiomycota</taxon>
        <taxon>Agaricomycotina</taxon>
        <taxon>Agaricomycetes</taxon>
        <taxon>Polyporales</taxon>
        <taxon>Polyporaceae</taxon>
        <taxon>Polyporus</taxon>
    </lineage>
</organism>
<dbReference type="Proteomes" id="UP000308197">
    <property type="component" value="Unassembled WGS sequence"/>
</dbReference>
<dbReference type="EMBL" id="ML211477">
    <property type="protein sequence ID" value="TFK82516.1"/>
    <property type="molecule type" value="Genomic_DNA"/>
</dbReference>
<proteinExistence type="predicted"/>
<reference evidence="2 3" key="1">
    <citation type="journal article" date="2019" name="Nat. Ecol. Evol.">
        <title>Megaphylogeny resolves global patterns of mushroom evolution.</title>
        <authorList>
            <person name="Varga T."/>
            <person name="Krizsan K."/>
            <person name="Foldi C."/>
            <person name="Dima B."/>
            <person name="Sanchez-Garcia M."/>
            <person name="Sanchez-Ramirez S."/>
            <person name="Szollosi G.J."/>
            <person name="Szarkandi J.G."/>
            <person name="Papp V."/>
            <person name="Albert L."/>
            <person name="Andreopoulos W."/>
            <person name="Angelini C."/>
            <person name="Antonin V."/>
            <person name="Barry K.W."/>
            <person name="Bougher N.L."/>
            <person name="Buchanan P."/>
            <person name="Buyck B."/>
            <person name="Bense V."/>
            <person name="Catcheside P."/>
            <person name="Chovatia M."/>
            <person name="Cooper J."/>
            <person name="Damon W."/>
            <person name="Desjardin D."/>
            <person name="Finy P."/>
            <person name="Geml J."/>
            <person name="Haridas S."/>
            <person name="Hughes K."/>
            <person name="Justo A."/>
            <person name="Karasinski D."/>
            <person name="Kautmanova I."/>
            <person name="Kiss B."/>
            <person name="Kocsube S."/>
            <person name="Kotiranta H."/>
            <person name="LaButti K.M."/>
            <person name="Lechner B.E."/>
            <person name="Liimatainen K."/>
            <person name="Lipzen A."/>
            <person name="Lukacs Z."/>
            <person name="Mihaltcheva S."/>
            <person name="Morgado L.N."/>
            <person name="Niskanen T."/>
            <person name="Noordeloos M.E."/>
            <person name="Ohm R.A."/>
            <person name="Ortiz-Santana B."/>
            <person name="Ovrebo C."/>
            <person name="Racz N."/>
            <person name="Riley R."/>
            <person name="Savchenko A."/>
            <person name="Shiryaev A."/>
            <person name="Soop K."/>
            <person name="Spirin V."/>
            <person name="Szebenyi C."/>
            <person name="Tomsovsky M."/>
            <person name="Tulloss R.E."/>
            <person name="Uehling J."/>
            <person name="Grigoriev I.V."/>
            <person name="Vagvolgyi C."/>
            <person name="Papp T."/>
            <person name="Martin F.M."/>
            <person name="Miettinen O."/>
            <person name="Hibbett D.S."/>
            <person name="Nagy L.G."/>
        </authorList>
    </citation>
    <scope>NUCLEOTIDE SEQUENCE [LARGE SCALE GENOMIC DNA]</scope>
    <source>
        <strain evidence="2 3">HHB13444</strain>
    </source>
</reference>
<accession>A0A5C3NYJ5</accession>
<dbReference type="InParanoid" id="A0A5C3NYJ5"/>
<protein>
    <submittedName>
        <fullName evidence="2">Uncharacterized protein</fullName>
    </submittedName>
</protein>
<evidence type="ECO:0000256" key="1">
    <source>
        <dbReference type="SAM" id="MobiDB-lite"/>
    </source>
</evidence>
<gene>
    <name evidence="2" type="ORF">K466DRAFT_568381</name>
</gene>